<name>A0A2S7W8X1_9FLAO</name>
<evidence type="ECO:0000313" key="3">
    <source>
        <dbReference type="Proteomes" id="UP000237608"/>
    </source>
</evidence>
<dbReference type="Pfam" id="PF02368">
    <property type="entry name" value="Big_2"/>
    <property type="match status" value="1"/>
</dbReference>
<dbReference type="InterPro" id="IPR008964">
    <property type="entry name" value="Invasin/intimin_cell_adhesion"/>
</dbReference>
<evidence type="ECO:0000259" key="1">
    <source>
        <dbReference type="Pfam" id="PF02368"/>
    </source>
</evidence>
<dbReference type="RefSeq" id="WP_105045237.1">
    <property type="nucleotide sequence ID" value="NZ_CP150662.1"/>
</dbReference>
<sequence>MKTSKKLFSKITKPLALLLLVSLGCERDISDEAVQATFSTNQFVFSDSFSAGLEYYPFADSKFEAFSVDTEVKYQGTASMRFDVPNEGDRNGAYAGAIFRDDNGGRDLSKYDALTFWAKASKAATINDIGFGQDFGQNKFQVSKRALRLTTNWVKYTIPIPDASKLKQEKGMFWYAEGPENGDGYSFWIDELKFEKLGTIAQPRPSILNGDNISVNTFIGVNINIADLNQTFNLGTGEDISISSAPGYFVFTSSNPSVASVSETGVVEVLSSGNTVITATLGGVEAKGSLTINSIGSFVFAPTPTRDPNNVVSIFSDHYTNTPVDFFNGYWQPYQTTQSADFSIQGDNFLNYTNFNFVGIQFANPTLNLTDKPNLHFNMYIPNSVPSNFDFLVTVVDFGPDRVNGGTDDTRQQLFVRKSPSIVSDSWITVEFSLAAMQNKSNVGLIIFENINFSLLRNFYLDNIYFYKN</sequence>
<dbReference type="Proteomes" id="UP000237608">
    <property type="component" value="Unassembled WGS sequence"/>
</dbReference>
<accession>A0A2S7W8X1</accession>
<reference evidence="2 3" key="1">
    <citation type="submission" date="2016-12" db="EMBL/GenBank/DDBJ databases">
        <title>Trade-off between light-utilization and light-protection in marine flavobacteria.</title>
        <authorList>
            <person name="Kumagai Y."/>
            <person name="Yoshizawa S."/>
            <person name="Kogure K."/>
            <person name="Iwasaki W."/>
        </authorList>
    </citation>
    <scope>NUCLEOTIDE SEQUENCE [LARGE SCALE GENOMIC DNA]</scope>
    <source>
        <strain evidence="2 3">KCTC 22729</strain>
    </source>
</reference>
<dbReference type="AlphaFoldDB" id="A0A2S7W8X1"/>
<protein>
    <submittedName>
        <fullName evidence="2">Glycosyl hydrolase family 16</fullName>
    </submittedName>
</protein>
<dbReference type="InterPro" id="IPR008979">
    <property type="entry name" value="Galactose-bd-like_sf"/>
</dbReference>
<organism evidence="2 3">
    <name type="scientific">Polaribacter gangjinensis</name>
    <dbReference type="NCBI Taxonomy" id="574710"/>
    <lineage>
        <taxon>Bacteria</taxon>
        <taxon>Pseudomonadati</taxon>
        <taxon>Bacteroidota</taxon>
        <taxon>Flavobacteriia</taxon>
        <taxon>Flavobacteriales</taxon>
        <taxon>Flavobacteriaceae</taxon>
    </lineage>
</organism>
<dbReference type="InterPro" id="IPR003343">
    <property type="entry name" value="Big_2"/>
</dbReference>
<keyword evidence="3" id="KW-1185">Reference proteome</keyword>
<proteinExistence type="predicted"/>
<dbReference type="GO" id="GO:0016787">
    <property type="term" value="F:hydrolase activity"/>
    <property type="evidence" value="ECO:0007669"/>
    <property type="project" value="UniProtKB-KW"/>
</dbReference>
<dbReference type="Gene3D" id="2.60.120.430">
    <property type="entry name" value="Galactose-binding lectin"/>
    <property type="match status" value="1"/>
</dbReference>
<comment type="caution">
    <text evidence="2">The sequence shown here is derived from an EMBL/GenBank/DDBJ whole genome shotgun (WGS) entry which is preliminary data.</text>
</comment>
<gene>
    <name evidence="2" type="ORF">BTO13_01810</name>
</gene>
<evidence type="ECO:0000313" key="2">
    <source>
        <dbReference type="EMBL" id="PQJ74084.1"/>
    </source>
</evidence>
<feature type="domain" description="BIG2" evidence="1">
    <location>
        <begin position="247"/>
        <end position="288"/>
    </location>
</feature>
<dbReference type="SUPFAM" id="SSF49785">
    <property type="entry name" value="Galactose-binding domain-like"/>
    <property type="match status" value="1"/>
</dbReference>
<keyword evidence="2" id="KW-0378">Hydrolase</keyword>
<dbReference type="EMBL" id="MSCL01000001">
    <property type="protein sequence ID" value="PQJ74084.1"/>
    <property type="molecule type" value="Genomic_DNA"/>
</dbReference>
<dbReference type="Gene3D" id="2.60.40.1080">
    <property type="match status" value="1"/>
</dbReference>
<dbReference type="OrthoDB" id="5381604at2"/>
<dbReference type="SUPFAM" id="SSF49373">
    <property type="entry name" value="Invasin/intimin cell-adhesion fragments"/>
    <property type="match status" value="1"/>
</dbReference>
<dbReference type="PROSITE" id="PS51257">
    <property type="entry name" value="PROKAR_LIPOPROTEIN"/>
    <property type="match status" value="1"/>
</dbReference>